<dbReference type="InterPro" id="IPR013212">
    <property type="entry name" value="Mad3/Bub1_I"/>
</dbReference>
<evidence type="ECO:0000259" key="2">
    <source>
        <dbReference type="PROSITE" id="PS51489"/>
    </source>
</evidence>
<dbReference type="AlphaFoldDB" id="A0A7K7LF20"/>
<protein>
    <submittedName>
        <fullName evidence="3">BUB1B kinase</fullName>
    </submittedName>
</protein>
<dbReference type="GO" id="GO:0005634">
    <property type="term" value="C:nucleus"/>
    <property type="evidence" value="ECO:0007669"/>
    <property type="project" value="TreeGrafter"/>
</dbReference>
<feature type="compositionally biased region" description="Polar residues" evidence="1">
    <location>
        <begin position="283"/>
        <end position="298"/>
    </location>
</feature>
<feature type="compositionally biased region" description="Polar residues" evidence="1">
    <location>
        <begin position="252"/>
        <end position="262"/>
    </location>
</feature>
<keyword evidence="4" id="KW-1185">Reference proteome</keyword>
<name>A0A7K7LF20_9AVES</name>
<dbReference type="GO" id="GO:0051754">
    <property type="term" value="P:meiotic sister chromatid cohesion, centromeric"/>
    <property type="evidence" value="ECO:0007669"/>
    <property type="project" value="TreeGrafter"/>
</dbReference>
<organism evidence="3 4">
    <name type="scientific">Asarcornis scutulata</name>
    <dbReference type="NCBI Taxonomy" id="75869"/>
    <lineage>
        <taxon>Eukaryota</taxon>
        <taxon>Metazoa</taxon>
        <taxon>Chordata</taxon>
        <taxon>Craniata</taxon>
        <taxon>Vertebrata</taxon>
        <taxon>Euteleostomi</taxon>
        <taxon>Archelosauria</taxon>
        <taxon>Archosauria</taxon>
        <taxon>Dinosauria</taxon>
        <taxon>Saurischia</taxon>
        <taxon>Theropoda</taxon>
        <taxon>Coelurosauria</taxon>
        <taxon>Aves</taxon>
        <taxon>Neognathae</taxon>
        <taxon>Galloanserae</taxon>
        <taxon>Anseriformes</taxon>
        <taxon>Anatidae</taxon>
        <taxon>Anatinae</taxon>
        <taxon>Asarcornis</taxon>
    </lineage>
</organism>
<keyword evidence="3" id="KW-0808">Transferase</keyword>
<dbReference type="PANTHER" id="PTHR14030:SF25">
    <property type="entry name" value="MITOTIC CHECKPOINT SERINE_THREONINE-PROTEIN KINASE BUB1 BETA"/>
    <property type="match status" value="1"/>
</dbReference>
<dbReference type="InterPro" id="IPR015661">
    <property type="entry name" value="Bub1/Mad3"/>
</dbReference>
<feature type="non-terminal residue" evidence="3">
    <location>
        <position position="298"/>
    </location>
</feature>
<feature type="non-terminal residue" evidence="3">
    <location>
        <position position="1"/>
    </location>
</feature>
<keyword evidence="3" id="KW-0418">Kinase</keyword>
<dbReference type="Pfam" id="PF08311">
    <property type="entry name" value="Mad3_BUB1_I"/>
    <property type="match status" value="1"/>
</dbReference>
<dbReference type="Proteomes" id="UP000525565">
    <property type="component" value="Unassembled WGS sequence"/>
</dbReference>
<dbReference type="GO" id="GO:0004672">
    <property type="term" value="F:protein kinase activity"/>
    <property type="evidence" value="ECO:0007669"/>
    <property type="project" value="TreeGrafter"/>
</dbReference>
<sequence>REFESEIRFYSGDDPLDVWDRYIKWTEQTFPQGGKESNLSAVLERAVRALNEEKRYYKDPRYLNLWLKFGNCCNEPLDLYSYLHSQEIGTTLALLYITWAEELEARGSFKKADLIFQEGLNRKAEPLDKLQSHHRQFQTRVSRQTLLGLEEDTDERDTGLLGTEEPQRSSLADLKGRGKKKVRAPISRVGDVLKATNQNRSLQTLTSQQLSKNPGFAVFDENSALPSGPEIPVLTPQSWAAPPVPRAKENEQSAGPWNSGRVSSLKRPHSSANSGIEMPCPMTSFTPYVEESSQQQVM</sequence>
<dbReference type="PANTHER" id="PTHR14030">
    <property type="entry name" value="MITOTIC CHECKPOINT SERINE/THREONINE-PROTEIN KINASE BUB1"/>
    <property type="match status" value="1"/>
</dbReference>
<dbReference type="PROSITE" id="PS51489">
    <property type="entry name" value="BUB1_N"/>
    <property type="match status" value="1"/>
</dbReference>
<dbReference type="EMBL" id="VZSO01000619">
    <property type="protein sequence ID" value="NWZ29541.1"/>
    <property type="molecule type" value="Genomic_DNA"/>
</dbReference>
<feature type="region of interest" description="Disordered" evidence="1">
    <location>
        <begin position="218"/>
        <end position="298"/>
    </location>
</feature>
<dbReference type="Gene3D" id="1.25.40.430">
    <property type="match status" value="1"/>
</dbReference>
<evidence type="ECO:0000313" key="3">
    <source>
        <dbReference type="EMBL" id="NWZ29541.1"/>
    </source>
</evidence>
<proteinExistence type="predicted"/>
<feature type="domain" description="BUB1 N-terminal" evidence="2">
    <location>
        <begin position="3"/>
        <end position="170"/>
    </location>
</feature>
<comment type="caution">
    <text evidence="3">The sequence shown here is derived from an EMBL/GenBank/DDBJ whole genome shotgun (WGS) entry which is preliminary data.</text>
</comment>
<evidence type="ECO:0000313" key="4">
    <source>
        <dbReference type="Proteomes" id="UP000525565"/>
    </source>
</evidence>
<dbReference type="GO" id="GO:0007094">
    <property type="term" value="P:mitotic spindle assembly checkpoint signaling"/>
    <property type="evidence" value="ECO:0007669"/>
    <property type="project" value="InterPro"/>
</dbReference>
<feature type="region of interest" description="Disordered" evidence="1">
    <location>
        <begin position="148"/>
        <end position="168"/>
    </location>
</feature>
<accession>A0A7K7LF20</accession>
<dbReference type="FunFam" id="1.25.40.430:FF:000003">
    <property type="entry name" value="Checkpoint serine/threonine-protein kinase BUB1"/>
    <property type="match status" value="1"/>
</dbReference>
<evidence type="ECO:0000256" key="1">
    <source>
        <dbReference type="SAM" id="MobiDB-lite"/>
    </source>
</evidence>
<gene>
    <name evidence="3" type="primary">Bub1b</name>
    <name evidence="3" type="ORF">ASASCU_R05780</name>
</gene>
<reference evidence="3 4" key="1">
    <citation type="submission" date="2019-09" db="EMBL/GenBank/DDBJ databases">
        <title>Bird 10,000 Genomes (B10K) Project - Family phase.</title>
        <authorList>
            <person name="Zhang G."/>
        </authorList>
    </citation>
    <scope>NUCLEOTIDE SEQUENCE [LARGE SCALE GENOMIC DNA]</scope>
    <source>
        <strain evidence="3">OUT-0051</strain>
        <tissue evidence="3">Kidney</tissue>
    </source>
</reference>
<dbReference type="SMART" id="SM00777">
    <property type="entry name" value="Mad3_BUB1_I"/>
    <property type="match status" value="1"/>
</dbReference>